<sequence>MVSALWTRVLCELLLMVSFVRAESAGAAQCQALKAYDCSAPDPEGWSLQQKNWCCRHGGKGCPPPRSPHAAKSAEHPRDYDCDADFSQWARSWSSSKKEWCCDRKQRGCTEQLCTGGEHLWTEAKRSECCNTFKKGCPLSSQNRSQNMSSSAVQEVEYNCEEHLVQGWPRAQQAWCCSQAGLGCKNQTAGQNSLRCTGDEHLWSYAKRSECCTNFQKGCSSLRCQASCAYAGQTSKCIDRIKWAKVHMFGDDKDACILAYSTVREQCDSCGACGLQEAGCEVPSFDCDAALSDFSREWSLAKQDWCCRKQGKGCNGSSPPSGNSSIGKQVQVAGSSTSRRLQNMEYNCEAGKSECLYGWSAQKQDYCQNVSMGCNEDCFDHVEKWFSTWSVKKIRSCCQHRASYFCLDQTALQRCKIASQGQLAATNATSHLQVKCGGFQNGTLLHEAVRAGSVEDVKFLLSQELPVDEKDNFGRSPLSYAAAATSPWSMKIAELLLDAGAKVDGEDKAGSTPLHRAAMKGDVAMGELLLERYADVDVKDKQGSTPLFSAAVQGRLKMAQLLVRCGADVFETMSDGTTCVDATVVRDVQTREFLDRQRTFWALLEKPWVLEGFPFAFILGMILALFQASPSRDAGAAWRRDKDLGIGWGYVTYVGWFCKNSKPLTGL</sequence>
<dbReference type="SMART" id="SM00248">
    <property type="entry name" value="ANK"/>
    <property type="match status" value="4"/>
</dbReference>
<dbReference type="InterPro" id="IPR036770">
    <property type="entry name" value="Ankyrin_rpt-contain_sf"/>
</dbReference>
<feature type="signal peptide" evidence="2">
    <location>
        <begin position="1"/>
        <end position="22"/>
    </location>
</feature>
<feature type="repeat" description="ANK" evidence="1">
    <location>
        <begin position="473"/>
        <end position="508"/>
    </location>
</feature>
<comment type="caution">
    <text evidence="3">The sequence shown here is derived from an EMBL/GenBank/DDBJ whole genome shotgun (WGS) entry which is preliminary data.</text>
</comment>
<evidence type="ECO:0000313" key="4">
    <source>
        <dbReference type="Proteomes" id="UP001642484"/>
    </source>
</evidence>
<proteinExistence type="predicted"/>
<keyword evidence="2" id="KW-0732">Signal</keyword>
<keyword evidence="1" id="KW-0040">ANK repeat</keyword>
<reference evidence="3 4" key="1">
    <citation type="submission" date="2024-02" db="EMBL/GenBank/DDBJ databases">
        <authorList>
            <person name="Chen Y."/>
            <person name="Shah S."/>
            <person name="Dougan E. K."/>
            <person name="Thang M."/>
            <person name="Chan C."/>
        </authorList>
    </citation>
    <scope>NUCLEOTIDE SEQUENCE [LARGE SCALE GENOMIC DNA]</scope>
</reference>
<dbReference type="PANTHER" id="PTHR24118">
    <property type="entry name" value="POTE ANKYRIN DOMAIN"/>
    <property type="match status" value="1"/>
</dbReference>
<evidence type="ECO:0000313" key="3">
    <source>
        <dbReference type="EMBL" id="CAK9023955.1"/>
    </source>
</evidence>
<dbReference type="SUPFAM" id="SSF48403">
    <property type="entry name" value="Ankyrin repeat"/>
    <property type="match status" value="1"/>
</dbReference>
<dbReference type="InterPro" id="IPR002110">
    <property type="entry name" value="Ankyrin_rpt"/>
</dbReference>
<feature type="repeat" description="ANK" evidence="1">
    <location>
        <begin position="509"/>
        <end position="541"/>
    </location>
</feature>
<dbReference type="EMBL" id="CAXAMN010008102">
    <property type="protein sequence ID" value="CAK9023955.1"/>
    <property type="molecule type" value="Genomic_DNA"/>
</dbReference>
<feature type="chain" id="PRO_5045477473" evidence="2">
    <location>
        <begin position="23"/>
        <end position="667"/>
    </location>
</feature>
<dbReference type="Proteomes" id="UP001642484">
    <property type="component" value="Unassembled WGS sequence"/>
</dbReference>
<dbReference type="PROSITE" id="PS50297">
    <property type="entry name" value="ANK_REP_REGION"/>
    <property type="match status" value="2"/>
</dbReference>
<dbReference type="PROSITE" id="PS50088">
    <property type="entry name" value="ANK_REPEAT"/>
    <property type="match status" value="4"/>
</dbReference>
<feature type="repeat" description="ANK" evidence="1">
    <location>
        <begin position="542"/>
        <end position="569"/>
    </location>
</feature>
<evidence type="ECO:0000256" key="1">
    <source>
        <dbReference type="PROSITE-ProRule" id="PRU00023"/>
    </source>
</evidence>
<evidence type="ECO:0000256" key="2">
    <source>
        <dbReference type="SAM" id="SignalP"/>
    </source>
</evidence>
<protein>
    <submittedName>
        <fullName evidence="3">Uncharacterized protein</fullName>
    </submittedName>
</protein>
<name>A0ABP0KAY4_9DINO</name>
<dbReference type="PANTHER" id="PTHR24118:SF99">
    <property type="entry name" value="POTE ANKYRIN DOMAIN FAMILY MEMBER 3C-RELATED"/>
    <property type="match status" value="1"/>
</dbReference>
<dbReference type="Pfam" id="PF12796">
    <property type="entry name" value="Ank_2"/>
    <property type="match status" value="1"/>
</dbReference>
<gene>
    <name evidence="3" type="ORF">CCMP2556_LOCUS15425</name>
</gene>
<feature type="repeat" description="ANK" evidence="1">
    <location>
        <begin position="440"/>
        <end position="472"/>
    </location>
</feature>
<organism evidence="3 4">
    <name type="scientific">Durusdinium trenchii</name>
    <dbReference type="NCBI Taxonomy" id="1381693"/>
    <lineage>
        <taxon>Eukaryota</taxon>
        <taxon>Sar</taxon>
        <taxon>Alveolata</taxon>
        <taxon>Dinophyceae</taxon>
        <taxon>Suessiales</taxon>
        <taxon>Symbiodiniaceae</taxon>
        <taxon>Durusdinium</taxon>
    </lineage>
</organism>
<dbReference type="Gene3D" id="1.25.40.20">
    <property type="entry name" value="Ankyrin repeat-containing domain"/>
    <property type="match status" value="1"/>
</dbReference>
<accession>A0ABP0KAY4</accession>
<keyword evidence="4" id="KW-1185">Reference proteome</keyword>